<reference evidence="2" key="1">
    <citation type="journal article" date="2019" name="Int. J. Syst. Evol. Microbiol.">
        <title>The Global Catalogue of Microorganisms (GCM) 10K type strain sequencing project: providing services to taxonomists for standard genome sequencing and annotation.</title>
        <authorList>
            <consortium name="The Broad Institute Genomics Platform"/>
            <consortium name="The Broad Institute Genome Sequencing Center for Infectious Disease"/>
            <person name="Wu L."/>
            <person name="Ma J."/>
        </authorList>
    </citation>
    <scope>NUCLEOTIDE SEQUENCE [LARGE SCALE GENOMIC DNA]</scope>
    <source>
        <strain evidence="2">CGMCC 1.12922</strain>
    </source>
</reference>
<dbReference type="InterPro" id="IPR029063">
    <property type="entry name" value="SAM-dependent_MTases_sf"/>
</dbReference>
<evidence type="ECO:0000313" key="1">
    <source>
        <dbReference type="EMBL" id="GGD28118.1"/>
    </source>
</evidence>
<dbReference type="EMBL" id="BMGI01000001">
    <property type="protein sequence ID" value="GGD28118.1"/>
    <property type="molecule type" value="Genomic_DNA"/>
</dbReference>
<dbReference type="Gene3D" id="3.40.50.150">
    <property type="entry name" value="Vaccinia Virus protein VP39"/>
    <property type="match status" value="2"/>
</dbReference>
<dbReference type="Proteomes" id="UP000617355">
    <property type="component" value="Unassembled WGS sequence"/>
</dbReference>
<sequence length="231" mass="25812">MTAASPDMPPMASAAFRACPVCAARAEHFLSIEESDYFRCPACEARFLDPAQHPAREAEYAHYLHHENDAGDHRYRRFLSKLANPLLDRLQPRSTGLDYGCGPGPALAAMLREAGHEMALYDQFFAPDPTALGGLYDFVTCTEVVEHFHDPAGEFDLLRGLVRPGGWLALMTCFQTEDARFAGWHYRKDPTHVVFYREATFRHLAAAWGWSCVVPVKDVVLMQRPDAGATP</sequence>
<gene>
    <name evidence="1" type="ORF">GCM10011358_10350</name>
</gene>
<keyword evidence="1" id="KW-0489">Methyltransferase</keyword>
<name>A0ABQ1QIU0_9RHOB</name>
<dbReference type="Pfam" id="PF13489">
    <property type="entry name" value="Methyltransf_23"/>
    <property type="match status" value="1"/>
</dbReference>
<organism evidence="1 2">
    <name type="scientific">Sinisalibacter lacisalsi</name>
    <dbReference type="NCBI Taxonomy" id="1526570"/>
    <lineage>
        <taxon>Bacteria</taxon>
        <taxon>Pseudomonadati</taxon>
        <taxon>Pseudomonadota</taxon>
        <taxon>Alphaproteobacteria</taxon>
        <taxon>Rhodobacterales</taxon>
        <taxon>Roseobacteraceae</taxon>
        <taxon>Sinisalibacter</taxon>
    </lineage>
</organism>
<keyword evidence="1" id="KW-0808">Transferase</keyword>
<evidence type="ECO:0000313" key="2">
    <source>
        <dbReference type="Proteomes" id="UP000617355"/>
    </source>
</evidence>
<protein>
    <submittedName>
        <fullName evidence="1">2-polyprenyl-3-methyl-5-hydroxy-6-metoxy-1, 4-benzoquinol methylase</fullName>
    </submittedName>
</protein>
<dbReference type="GO" id="GO:0032259">
    <property type="term" value="P:methylation"/>
    <property type="evidence" value="ECO:0007669"/>
    <property type="project" value="UniProtKB-KW"/>
</dbReference>
<comment type="caution">
    <text evidence="1">The sequence shown here is derived from an EMBL/GenBank/DDBJ whole genome shotgun (WGS) entry which is preliminary data.</text>
</comment>
<dbReference type="SUPFAM" id="SSF53335">
    <property type="entry name" value="S-adenosyl-L-methionine-dependent methyltransferases"/>
    <property type="match status" value="1"/>
</dbReference>
<proteinExistence type="predicted"/>
<dbReference type="RefSeq" id="WP_229738080.1">
    <property type="nucleotide sequence ID" value="NZ_BMGI01000001.1"/>
</dbReference>
<keyword evidence="2" id="KW-1185">Reference proteome</keyword>
<dbReference type="GO" id="GO:0008168">
    <property type="term" value="F:methyltransferase activity"/>
    <property type="evidence" value="ECO:0007669"/>
    <property type="project" value="UniProtKB-KW"/>
</dbReference>
<accession>A0ABQ1QIU0</accession>